<dbReference type="EMBL" id="VHLG01000004">
    <property type="protein sequence ID" value="TPW31115.1"/>
    <property type="molecule type" value="Genomic_DNA"/>
</dbReference>
<dbReference type="PANTHER" id="PTHR30146">
    <property type="entry name" value="LACI-RELATED TRANSCRIPTIONAL REPRESSOR"/>
    <property type="match status" value="1"/>
</dbReference>
<accession>A0A506UE48</accession>
<dbReference type="Pfam" id="PF13377">
    <property type="entry name" value="Peripla_BP_3"/>
    <property type="match status" value="1"/>
</dbReference>
<dbReference type="InterPro" id="IPR000843">
    <property type="entry name" value="HTH_LacI"/>
</dbReference>
<sequence length="346" mass="37574">MKGIRQLAEHLEISIGTVSRALNGKADVNPETRRRVLEAAEQLGYVPNQAGRSLRQGVSRTVGLILEQDSAVGSASENFFPRVISGLQAVLARHGLDLILLLCPRDEAQDAYLKRMVARRIVDAVIISATRVEDPRFAFLKRAGMPFVALGRSQSAGAGARWIDLDFEGIAEQAVERLFDRGHRRIAVAVPDTDVNLCQLFLEGYRRGLAARGLTFDPSLVFRAVGQESGGYAVASHIIALKPRPTAVILNAEMMSVGLYRRLGEEGLVPGSDLAIIAERESPVGRFLLPRVTCFRLDAEAVGTRLGESLLATLPAFAEEYAGTPQQIVWPMVLVEGESDPPIITG</sequence>
<dbReference type="OrthoDB" id="8328706at2"/>
<evidence type="ECO:0000256" key="1">
    <source>
        <dbReference type="ARBA" id="ARBA00023015"/>
    </source>
</evidence>
<dbReference type="Gene3D" id="1.10.260.40">
    <property type="entry name" value="lambda repressor-like DNA-binding domains"/>
    <property type="match status" value="1"/>
</dbReference>
<protein>
    <submittedName>
        <fullName evidence="5">LacI family DNA-binding transcriptional regulator</fullName>
    </submittedName>
</protein>
<feature type="domain" description="HTH lacI-type" evidence="4">
    <location>
        <begin position="2"/>
        <end position="56"/>
    </location>
</feature>
<keyword evidence="3" id="KW-0804">Transcription</keyword>
<keyword evidence="2 5" id="KW-0238">DNA-binding</keyword>
<evidence type="ECO:0000313" key="6">
    <source>
        <dbReference type="Proteomes" id="UP000318801"/>
    </source>
</evidence>
<dbReference type="Gene3D" id="3.40.50.2300">
    <property type="match status" value="2"/>
</dbReference>
<dbReference type="GO" id="GO:0003700">
    <property type="term" value="F:DNA-binding transcription factor activity"/>
    <property type="evidence" value="ECO:0007669"/>
    <property type="project" value="TreeGrafter"/>
</dbReference>
<dbReference type="SMART" id="SM00354">
    <property type="entry name" value="HTH_LACI"/>
    <property type="match status" value="1"/>
</dbReference>
<evidence type="ECO:0000256" key="2">
    <source>
        <dbReference type="ARBA" id="ARBA00023125"/>
    </source>
</evidence>
<gene>
    <name evidence="5" type="ORF">FJU08_10720</name>
</gene>
<evidence type="ECO:0000313" key="5">
    <source>
        <dbReference type="EMBL" id="TPW31115.1"/>
    </source>
</evidence>
<dbReference type="CDD" id="cd01392">
    <property type="entry name" value="HTH_LacI"/>
    <property type="match status" value="1"/>
</dbReference>
<proteinExistence type="predicted"/>
<dbReference type="GO" id="GO:0000976">
    <property type="term" value="F:transcription cis-regulatory region binding"/>
    <property type="evidence" value="ECO:0007669"/>
    <property type="project" value="TreeGrafter"/>
</dbReference>
<dbReference type="Pfam" id="PF00356">
    <property type="entry name" value="LacI"/>
    <property type="match status" value="1"/>
</dbReference>
<dbReference type="Proteomes" id="UP000318801">
    <property type="component" value="Unassembled WGS sequence"/>
</dbReference>
<evidence type="ECO:0000256" key="3">
    <source>
        <dbReference type="ARBA" id="ARBA00023163"/>
    </source>
</evidence>
<dbReference type="RefSeq" id="WP_141148986.1">
    <property type="nucleotide sequence ID" value="NZ_VHLG01000004.1"/>
</dbReference>
<dbReference type="SUPFAM" id="SSF47413">
    <property type="entry name" value="lambda repressor-like DNA-binding domains"/>
    <property type="match status" value="1"/>
</dbReference>
<dbReference type="PROSITE" id="PS50932">
    <property type="entry name" value="HTH_LACI_2"/>
    <property type="match status" value="1"/>
</dbReference>
<dbReference type="AlphaFoldDB" id="A0A506UE48"/>
<dbReference type="PANTHER" id="PTHR30146:SF109">
    <property type="entry name" value="HTH-TYPE TRANSCRIPTIONAL REGULATOR GALS"/>
    <property type="match status" value="1"/>
</dbReference>
<comment type="caution">
    <text evidence="5">The sequence shown here is derived from an EMBL/GenBank/DDBJ whole genome shotgun (WGS) entry which is preliminary data.</text>
</comment>
<reference evidence="5 6" key="1">
    <citation type="submission" date="2019-06" db="EMBL/GenBank/DDBJ databases">
        <authorList>
            <person name="Li M."/>
        </authorList>
    </citation>
    <scope>NUCLEOTIDE SEQUENCE [LARGE SCALE GENOMIC DNA]</scope>
    <source>
        <strain evidence="5 6">BGMRC2036</strain>
    </source>
</reference>
<evidence type="ECO:0000259" key="4">
    <source>
        <dbReference type="PROSITE" id="PS50932"/>
    </source>
</evidence>
<dbReference type="SUPFAM" id="SSF53822">
    <property type="entry name" value="Periplasmic binding protein-like I"/>
    <property type="match status" value="1"/>
</dbReference>
<name>A0A506UE48_9HYPH</name>
<keyword evidence="6" id="KW-1185">Reference proteome</keyword>
<dbReference type="InterPro" id="IPR010982">
    <property type="entry name" value="Lambda_DNA-bd_dom_sf"/>
</dbReference>
<keyword evidence="1" id="KW-0805">Transcription regulation</keyword>
<organism evidence="5 6">
    <name type="scientific">Martelella alba</name>
    <dbReference type="NCBI Taxonomy" id="2590451"/>
    <lineage>
        <taxon>Bacteria</taxon>
        <taxon>Pseudomonadati</taxon>
        <taxon>Pseudomonadota</taxon>
        <taxon>Alphaproteobacteria</taxon>
        <taxon>Hyphomicrobiales</taxon>
        <taxon>Aurantimonadaceae</taxon>
        <taxon>Martelella</taxon>
    </lineage>
</organism>
<dbReference type="CDD" id="cd20010">
    <property type="entry name" value="PBP1_AglR-like"/>
    <property type="match status" value="1"/>
</dbReference>
<dbReference type="InterPro" id="IPR046335">
    <property type="entry name" value="LacI/GalR-like_sensor"/>
</dbReference>
<dbReference type="InterPro" id="IPR028082">
    <property type="entry name" value="Peripla_BP_I"/>
</dbReference>